<dbReference type="Pfam" id="PF23769">
    <property type="entry name" value="Beta-prop_WDR75_2nd"/>
    <property type="match status" value="1"/>
</dbReference>
<keyword evidence="10" id="KW-1185">Reference proteome</keyword>
<dbReference type="InterPro" id="IPR053826">
    <property type="entry name" value="WDR75"/>
</dbReference>
<evidence type="ECO:0000259" key="8">
    <source>
        <dbReference type="Pfam" id="PF23769"/>
    </source>
</evidence>
<keyword evidence="5" id="KW-0677">Repeat</keyword>
<dbReference type="Gene3D" id="2.130.10.10">
    <property type="entry name" value="YVTN repeat-like/Quinoprotein amine dehydrogenase"/>
    <property type="match status" value="3"/>
</dbReference>
<dbReference type="InterPro" id="IPR001680">
    <property type="entry name" value="WD40_rpt"/>
</dbReference>
<keyword evidence="3" id="KW-0698">rRNA processing</keyword>
<dbReference type="InterPro" id="IPR015943">
    <property type="entry name" value="WD40/YVTN_repeat-like_dom_sf"/>
</dbReference>
<keyword evidence="7" id="KW-0539">Nucleus</keyword>
<evidence type="ECO:0000256" key="3">
    <source>
        <dbReference type="ARBA" id="ARBA00022552"/>
    </source>
</evidence>
<protein>
    <submittedName>
        <fullName evidence="9">WD repeat-containing 75-like</fullName>
    </submittedName>
</protein>
<evidence type="ECO:0000256" key="2">
    <source>
        <dbReference type="ARBA" id="ARBA00022517"/>
    </source>
</evidence>
<evidence type="ECO:0000256" key="7">
    <source>
        <dbReference type="ARBA" id="ARBA00023242"/>
    </source>
</evidence>
<dbReference type="GO" id="GO:0045943">
    <property type="term" value="P:positive regulation of transcription by RNA polymerase I"/>
    <property type="evidence" value="ECO:0007669"/>
    <property type="project" value="InterPro"/>
</dbReference>
<dbReference type="PANTHER" id="PTHR44215">
    <property type="entry name" value="WD REPEAT-CONTAINING PROTEIN 75"/>
    <property type="match status" value="1"/>
</dbReference>
<sequence length="801" mass="91886">MLLLSQDSKYLFSTDETIINVYNAKSGDIVYKLSHTDTLDSNLSSKEVVIASICLNPFNKYQLLSFHANSTICLWDYEDGLLLKTFDCKLKINKIININSSIYAVGALKTSSNSDNDSNSFYRLLFDNSISKSNQTLEHELIVSNLSLNLDKSQISIDKNESYIAYIEGRKKIVISHFKYSSYTQKFKSKIELTCLALHPNEDCIATGTTTGKIIVWYNYLRSLLKKSDFDSDENNPKPTECVLHWHSLPVLSVFFTTEGSILLSGGHECVLVKWLFKSGQKDFKPRLGSPINNILASADNSLYITRHLDNTIHLIGANMKVVQTISTFLCPLFQTINKEILKNSNFTLYPTGLNYFNKMSCLVTNGKPGHLQFYSINSDKLLFNLDIVNENYISPENLNRPNVHTEIECLAFNSDSTWLATVERRDDSITTPETSLKFWYYDSTTNKFSLNTLVRHPHSFDQVTKIKFKPNENVLLSCGQDGCFKSWRLTKKFQSTSSNWVYHTSNGYRDMNPNNVEFLTLKNSDFVAVSFNYIVTLWKFEIDNSFSLVDDLMHCHFDEKIKFLQKFSQSNLIVVHEQSLNIWNFEHVVTSTEPLLHDTELKLNSNCVLSEPVDDVLFVKMINESQIVIISRKLVDFDDYQAKIKVSYIEKNKVSIEIKVIHEFELKTNGFLNFVMIPNPESNVADLENLNCFYTDNFGVVKKLKINNLAKNIDLDDSIWQNRKKLSKNLEESNLARIIGHNRLDDIRLGSADNFSSEQKNEFFESSLNKIENTPAFLMPKIGDFCFNVLKSMLVKQNEN</sequence>
<dbReference type="InterPro" id="IPR057644">
    <property type="entry name" value="Beta-prop_WDR75_2nd"/>
</dbReference>
<evidence type="ECO:0000256" key="6">
    <source>
        <dbReference type="ARBA" id="ARBA00023163"/>
    </source>
</evidence>
<organism evidence="9 10">
    <name type="scientific">Brachionus plicatilis</name>
    <name type="common">Marine rotifer</name>
    <name type="synonym">Brachionus muelleri</name>
    <dbReference type="NCBI Taxonomy" id="10195"/>
    <lineage>
        <taxon>Eukaryota</taxon>
        <taxon>Metazoa</taxon>
        <taxon>Spiralia</taxon>
        <taxon>Gnathifera</taxon>
        <taxon>Rotifera</taxon>
        <taxon>Eurotatoria</taxon>
        <taxon>Monogononta</taxon>
        <taxon>Pseudotrocha</taxon>
        <taxon>Ploima</taxon>
        <taxon>Brachionidae</taxon>
        <taxon>Brachionus</taxon>
    </lineage>
</organism>
<dbReference type="GO" id="GO:0032040">
    <property type="term" value="C:small-subunit processome"/>
    <property type="evidence" value="ECO:0007669"/>
    <property type="project" value="InterPro"/>
</dbReference>
<gene>
    <name evidence="9" type="ORF">BpHYR1_009218</name>
</gene>
<comment type="subcellular location">
    <subcellularLocation>
        <location evidence="1">Nucleus</location>
        <location evidence="1">Nucleolus</location>
    </subcellularLocation>
</comment>
<evidence type="ECO:0000256" key="5">
    <source>
        <dbReference type="ARBA" id="ARBA00022737"/>
    </source>
</evidence>
<dbReference type="EMBL" id="REGN01007301">
    <property type="protein sequence ID" value="RNA06715.1"/>
    <property type="molecule type" value="Genomic_DNA"/>
</dbReference>
<name>A0A3M7Q719_BRAPC</name>
<reference evidence="9 10" key="1">
    <citation type="journal article" date="2018" name="Sci. Rep.">
        <title>Genomic signatures of local adaptation to the degree of environmental predictability in rotifers.</title>
        <authorList>
            <person name="Franch-Gras L."/>
            <person name="Hahn C."/>
            <person name="Garcia-Roger E.M."/>
            <person name="Carmona M.J."/>
            <person name="Serra M."/>
            <person name="Gomez A."/>
        </authorList>
    </citation>
    <scope>NUCLEOTIDE SEQUENCE [LARGE SCALE GENOMIC DNA]</scope>
    <source>
        <strain evidence="9">HYR1</strain>
    </source>
</reference>
<dbReference type="SMART" id="SM00320">
    <property type="entry name" value="WD40"/>
    <property type="match status" value="5"/>
</dbReference>
<proteinExistence type="predicted"/>
<feature type="domain" description="WD repeat-containing protein 75 second beta-propeller" evidence="8">
    <location>
        <begin position="360"/>
        <end position="563"/>
    </location>
</feature>
<dbReference type="InterPro" id="IPR011047">
    <property type="entry name" value="Quinoprotein_ADH-like_sf"/>
</dbReference>
<dbReference type="GO" id="GO:2000234">
    <property type="term" value="P:positive regulation of rRNA processing"/>
    <property type="evidence" value="ECO:0007669"/>
    <property type="project" value="TreeGrafter"/>
</dbReference>
<evidence type="ECO:0000256" key="1">
    <source>
        <dbReference type="ARBA" id="ARBA00004604"/>
    </source>
</evidence>
<dbReference type="STRING" id="10195.A0A3M7Q719"/>
<dbReference type="SUPFAM" id="SSF101898">
    <property type="entry name" value="NHL repeat"/>
    <property type="match status" value="1"/>
</dbReference>
<dbReference type="AlphaFoldDB" id="A0A3M7Q719"/>
<dbReference type="PANTHER" id="PTHR44215:SF1">
    <property type="entry name" value="WD REPEAT-CONTAINING PROTEIN 75"/>
    <property type="match status" value="1"/>
</dbReference>
<dbReference type="GO" id="GO:0003723">
    <property type="term" value="F:RNA binding"/>
    <property type="evidence" value="ECO:0007669"/>
    <property type="project" value="InterPro"/>
</dbReference>
<dbReference type="Proteomes" id="UP000276133">
    <property type="component" value="Unassembled WGS sequence"/>
</dbReference>
<dbReference type="Pfam" id="PF23869">
    <property type="entry name" value="Beta-prop_WDR75_1st"/>
    <property type="match status" value="1"/>
</dbReference>
<evidence type="ECO:0000313" key="10">
    <source>
        <dbReference type="Proteomes" id="UP000276133"/>
    </source>
</evidence>
<evidence type="ECO:0000256" key="4">
    <source>
        <dbReference type="ARBA" id="ARBA00022574"/>
    </source>
</evidence>
<keyword evidence="6" id="KW-0804">Transcription</keyword>
<comment type="caution">
    <text evidence="9">The sequence shown here is derived from an EMBL/GenBank/DDBJ whole genome shotgun (WGS) entry which is preliminary data.</text>
</comment>
<keyword evidence="2" id="KW-0690">Ribosome biogenesis</keyword>
<keyword evidence="4" id="KW-0853">WD repeat</keyword>
<dbReference type="GO" id="GO:0006364">
    <property type="term" value="P:rRNA processing"/>
    <property type="evidence" value="ECO:0007669"/>
    <property type="project" value="UniProtKB-KW"/>
</dbReference>
<accession>A0A3M7Q719</accession>
<evidence type="ECO:0000313" key="9">
    <source>
        <dbReference type="EMBL" id="RNA06715.1"/>
    </source>
</evidence>
<dbReference type="SUPFAM" id="SSF50998">
    <property type="entry name" value="Quinoprotein alcohol dehydrogenase-like"/>
    <property type="match status" value="1"/>
</dbReference>
<dbReference type="OrthoDB" id="4096at2759"/>